<comment type="caution">
    <text evidence="2">The sequence shown here is derived from an EMBL/GenBank/DDBJ whole genome shotgun (WGS) entry which is preliminary data.</text>
</comment>
<gene>
    <name evidence="2" type="ORF">EZS27_041028</name>
</gene>
<feature type="domain" description="DUF5655" evidence="1">
    <location>
        <begin position="45"/>
        <end position="112"/>
    </location>
</feature>
<dbReference type="AlphaFoldDB" id="A0A5J4PCX5"/>
<dbReference type="EMBL" id="SNRY01009269">
    <property type="protein sequence ID" value="KAA6307305.1"/>
    <property type="molecule type" value="Genomic_DNA"/>
</dbReference>
<reference evidence="2" key="1">
    <citation type="submission" date="2019-03" db="EMBL/GenBank/DDBJ databases">
        <title>Single cell metagenomics reveals metabolic interactions within the superorganism composed of flagellate Streblomastix strix and complex community of Bacteroidetes bacteria on its surface.</title>
        <authorList>
            <person name="Treitli S.C."/>
            <person name="Kolisko M."/>
            <person name="Husnik F."/>
            <person name="Keeling P."/>
            <person name="Hampl V."/>
        </authorList>
    </citation>
    <scope>NUCLEOTIDE SEQUENCE</scope>
    <source>
        <strain evidence="2">STM</strain>
    </source>
</reference>
<evidence type="ECO:0000259" key="1">
    <source>
        <dbReference type="Pfam" id="PF18899"/>
    </source>
</evidence>
<dbReference type="InterPro" id="IPR043714">
    <property type="entry name" value="DUF5655"/>
</dbReference>
<proteinExistence type="predicted"/>
<sequence>MATFVNYGYINYEIMTWICPVCGRTFNRRGQSHSCYGNNPLTLADAFAGYKEHWLPLYFELKERTGHKTGTFTEFFPSTGVMWKHPSTFAMIRCKHEAMEIEFYSHKLQMERNPVRYLKNSKYR</sequence>
<organism evidence="2">
    <name type="scientific">termite gut metagenome</name>
    <dbReference type="NCBI Taxonomy" id="433724"/>
    <lineage>
        <taxon>unclassified sequences</taxon>
        <taxon>metagenomes</taxon>
        <taxon>organismal metagenomes</taxon>
    </lineage>
</organism>
<protein>
    <recommendedName>
        <fullName evidence="1">DUF5655 domain-containing protein</fullName>
    </recommendedName>
</protein>
<accession>A0A5J4PCX5</accession>
<name>A0A5J4PCX5_9ZZZZ</name>
<evidence type="ECO:0000313" key="2">
    <source>
        <dbReference type="EMBL" id="KAA6307305.1"/>
    </source>
</evidence>
<dbReference type="Pfam" id="PF18899">
    <property type="entry name" value="DUF5655"/>
    <property type="match status" value="1"/>
</dbReference>